<dbReference type="SUPFAM" id="SSF52540">
    <property type="entry name" value="P-loop containing nucleoside triphosphate hydrolases"/>
    <property type="match status" value="1"/>
</dbReference>
<evidence type="ECO:0000256" key="1">
    <source>
        <dbReference type="SAM" id="MobiDB-lite"/>
    </source>
</evidence>
<dbReference type="Proteomes" id="UP000287171">
    <property type="component" value="Unassembled WGS sequence"/>
</dbReference>
<dbReference type="InterPro" id="IPR002611">
    <property type="entry name" value="IstB_ATP-bd"/>
</dbReference>
<evidence type="ECO:0000259" key="2">
    <source>
        <dbReference type="Pfam" id="PF01695"/>
    </source>
</evidence>
<name>A0A402BL70_9CHLR</name>
<dbReference type="GO" id="GO:0005524">
    <property type="term" value="F:ATP binding"/>
    <property type="evidence" value="ECO:0007669"/>
    <property type="project" value="InterPro"/>
</dbReference>
<evidence type="ECO:0000313" key="3">
    <source>
        <dbReference type="EMBL" id="GCE32115.1"/>
    </source>
</evidence>
<dbReference type="PANTHER" id="PTHR30050:SF4">
    <property type="entry name" value="ATP-BINDING PROTEIN RV3427C IN INSERTION SEQUENCE-RELATED"/>
    <property type="match status" value="1"/>
</dbReference>
<proteinExistence type="predicted"/>
<dbReference type="EMBL" id="BIFT01000003">
    <property type="protein sequence ID" value="GCE32115.1"/>
    <property type="molecule type" value="Genomic_DNA"/>
</dbReference>
<dbReference type="Gene3D" id="3.40.50.300">
    <property type="entry name" value="P-loop containing nucleotide triphosphate hydrolases"/>
    <property type="match status" value="1"/>
</dbReference>
<accession>A0A402BL70</accession>
<feature type="domain" description="IstB-like ATP-binding" evidence="2">
    <location>
        <begin position="58"/>
        <end position="168"/>
    </location>
</feature>
<reference evidence="4" key="1">
    <citation type="submission" date="2018-12" db="EMBL/GenBank/DDBJ databases">
        <title>Tengunoibacter tsumagoiensis gen. nov., sp. nov., Dictyobacter kobayashii sp. nov., D. alpinus sp. nov., and D. joshuensis sp. nov. and description of Dictyobacteraceae fam. nov. within the order Ktedonobacterales isolated from Tengu-no-mugimeshi.</title>
        <authorList>
            <person name="Wang C.M."/>
            <person name="Zheng Y."/>
            <person name="Sakai Y."/>
            <person name="Toyoda A."/>
            <person name="Minakuchi Y."/>
            <person name="Abe K."/>
            <person name="Yokota A."/>
            <person name="Yabe S."/>
        </authorList>
    </citation>
    <scope>NUCLEOTIDE SEQUENCE [LARGE SCALE GENOMIC DNA]</scope>
    <source>
        <strain evidence="4">Uno16</strain>
    </source>
</reference>
<dbReference type="Pfam" id="PF01695">
    <property type="entry name" value="IstB_IS21"/>
    <property type="match status" value="1"/>
</dbReference>
<feature type="region of interest" description="Disordered" evidence="1">
    <location>
        <begin position="198"/>
        <end position="221"/>
    </location>
</feature>
<gene>
    <name evidence="3" type="ORF">KDA_75990</name>
</gene>
<dbReference type="AlphaFoldDB" id="A0A402BL70"/>
<comment type="caution">
    <text evidence="3">The sequence shown here is derived from an EMBL/GenBank/DDBJ whole genome shotgun (WGS) entry which is preliminary data.</text>
</comment>
<feature type="compositionally biased region" description="Basic residues" evidence="1">
    <location>
        <begin position="201"/>
        <end position="210"/>
    </location>
</feature>
<sequence length="221" mass="25066">MTALSEQFGFQRELVLSSFRRQVRGVQEAYQEAEAMINRLVAWAKQRESAKQTKDALVLPQEWLLLRGPVGTGKTHLAMSIANACIDVGLVALFATVPDLLDYLRATYGPESDVTYDALFMQLRDAEVLVLDDLGTQRSSPWADEKVFQLINYRYNFGWPTVITINKKAWTYLDERIRSRLQDAGLVLAVDMDDAQDYRPRQGKNVRRRSSSAESAVSSEQ</sequence>
<feature type="compositionally biased region" description="Low complexity" evidence="1">
    <location>
        <begin position="212"/>
        <end position="221"/>
    </location>
</feature>
<keyword evidence="4" id="KW-1185">Reference proteome</keyword>
<evidence type="ECO:0000313" key="4">
    <source>
        <dbReference type="Proteomes" id="UP000287171"/>
    </source>
</evidence>
<dbReference type="InterPro" id="IPR027417">
    <property type="entry name" value="P-loop_NTPase"/>
</dbReference>
<dbReference type="PANTHER" id="PTHR30050">
    <property type="entry name" value="CHROMOSOMAL REPLICATION INITIATOR PROTEIN DNAA"/>
    <property type="match status" value="1"/>
</dbReference>
<protein>
    <recommendedName>
        <fullName evidence="2">IstB-like ATP-binding domain-containing protein</fullName>
    </recommendedName>
</protein>
<dbReference type="GO" id="GO:0006260">
    <property type="term" value="P:DNA replication"/>
    <property type="evidence" value="ECO:0007669"/>
    <property type="project" value="TreeGrafter"/>
</dbReference>
<dbReference type="CDD" id="cd00009">
    <property type="entry name" value="AAA"/>
    <property type="match status" value="1"/>
</dbReference>
<organism evidence="3 4">
    <name type="scientific">Dictyobacter alpinus</name>
    <dbReference type="NCBI Taxonomy" id="2014873"/>
    <lineage>
        <taxon>Bacteria</taxon>
        <taxon>Bacillati</taxon>
        <taxon>Chloroflexota</taxon>
        <taxon>Ktedonobacteria</taxon>
        <taxon>Ktedonobacterales</taxon>
        <taxon>Dictyobacteraceae</taxon>
        <taxon>Dictyobacter</taxon>
    </lineage>
</organism>